<dbReference type="Proteomes" id="UP000324517">
    <property type="component" value="Unassembled WGS sequence"/>
</dbReference>
<name>A0A5D4TGE9_9BACI</name>
<dbReference type="EMBL" id="VTET01000001">
    <property type="protein sequence ID" value="TYS74677.1"/>
    <property type="molecule type" value="Genomic_DNA"/>
</dbReference>
<dbReference type="RefSeq" id="WP_148978364.1">
    <property type="nucleotide sequence ID" value="NZ_JBNILI010000007.1"/>
</dbReference>
<accession>A0A5D4TGE9</accession>
<evidence type="ECO:0000313" key="1">
    <source>
        <dbReference type="EMBL" id="TYS74677.1"/>
    </source>
</evidence>
<reference evidence="1 2" key="1">
    <citation type="submission" date="2019-08" db="EMBL/GenBank/DDBJ databases">
        <title>Bacillus genomes from the desert of Cuatro Cienegas, Coahuila.</title>
        <authorList>
            <person name="Olmedo-Alvarez G."/>
        </authorList>
    </citation>
    <scope>NUCLEOTIDE SEQUENCE [LARGE SCALE GENOMIC DNA]</scope>
    <source>
        <strain evidence="1 2">CH98b_3T</strain>
    </source>
</reference>
<comment type="caution">
    <text evidence="1">The sequence shown here is derived from an EMBL/GenBank/DDBJ whole genome shotgun (WGS) entry which is preliminary data.</text>
</comment>
<dbReference type="AlphaFoldDB" id="A0A5D4TGE9"/>
<dbReference type="OrthoDB" id="2884534at2"/>
<protein>
    <submittedName>
        <fullName evidence="1">Uncharacterized protein</fullName>
    </submittedName>
</protein>
<evidence type="ECO:0000313" key="2">
    <source>
        <dbReference type="Proteomes" id="UP000324517"/>
    </source>
</evidence>
<gene>
    <name evidence="1" type="ORF">FZC75_03000</name>
</gene>
<sequence length="81" mass="9435">MLRTKFEGREMILRIKTNLCLYSLDEDTIYNSLRESLQVIYFMDSFALQIGEYLVVGETQQSAYPLITVQNIVPRKNIVTV</sequence>
<proteinExistence type="predicted"/>
<organism evidence="1 2">
    <name type="scientific">Sutcliffiella horikoshii</name>
    <dbReference type="NCBI Taxonomy" id="79883"/>
    <lineage>
        <taxon>Bacteria</taxon>
        <taxon>Bacillati</taxon>
        <taxon>Bacillota</taxon>
        <taxon>Bacilli</taxon>
        <taxon>Bacillales</taxon>
        <taxon>Bacillaceae</taxon>
        <taxon>Sutcliffiella</taxon>
    </lineage>
</organism>